<dbReference type="AlphaFoldDB" id="A0A3G5BIJ1"/>
<feature type="chain" id="PRO_5018230123" evidence="1">
    <location>
        <begin position="20"/>
        <end position="282"/>
    </location>
</feature>
<keyword evidence="1" id="KW-0732">Signal</keyword>
<evidence type="ECO:0000256" key="1">
    <source>
        <dbReference type="SAM" id="SignalP"/>
    </source>
</evidence>
<organism evidence="2">
    <name type="scientific">Dolopus genitalis</name>
    <name type="common">Giant Australian assassin fly</name>
    <name type="synonym">Asilus genitalis</name>
    <dbReference type="NCBI Taxonomy" id="2488630"/>
    <lineage>
        <taxon>Eukaryota</taxon>
        <taxon>Metazoa</taxon>
        <taxon>Ecdysozoa</taxon>
        <taxon>Arthropoda</taxon>
        <taxon>Hexapoda</taxon>
        <taxon>Insecta</taxon>
        <taxon>Pterygota</taxon>
        <taxon>Neoptera</taxon>
        <taxon>Endopterygota</taxon>
        <taxon>Diptera</taxon>
        <taxon>Brachycera</taxon>
        <taxon>Muscomorpha</taxon>
        <taxon>Asiloidea</taxon>
        <taxon>Asilidae</taxon>
        <taxon>Asilinae</taxon>
        <taxon>Dolopus</taxon>
    </lineage>
</organism>
<proteinExistence type="evidence at transcript level"/>
<reference evidence="2" key="1">
    <citation type="journal article" date="2018" name="Toxins">
        <title>Buzz kill: function and proteomic composition of venom from the giant assassin fly Dolopus genitalis (Diptera: Asilidae).</title>
        <authorList>
            <person name="Walker A.A."/>
            <person name="Dobson J."/>
            <person name="Jin J."/>
            <person name="Robinson S.D."/>
            <person name="Herzig V."/>
            <person name="Vetter I."/>
            <person name="King G.F."/>
            <person name="Fry B.G."/>
        </authorList>
    </citation>
    <scope>NUCLEOTIDE SEQUENCE</scope>
    <source>
        <strain evidence="2">U-Asilidin2-Dg70</strain>
        <tissue evidence="2">Venom/thoracic glands</tissue>
    </source>
</reference>
<dbReference type="EMBL" id="MK075188">
    <property type="protein sequence ID" value="AYV99591.1"/>
    <property type="molecule type" value="mRNA"/>
</dbReference>
<sequence length="282" mass="30967">MRFFVVILLAAVTAQTVLGKPGIIGDITSSIKDASKGIWDKIAEKAGAAIDKAIEKTKDMYKWALGEFAAMGDKLKDMEKKMIASGSDMLRSSFDAAKRFVNSSEEQIQDMLKIIDEKLELATKESVKIVLKETSDLKKWANRTLEGVNDPAKRAQAEKIVGKFVDKNLEKMNKCSQEATKPIKEVYEYANATAAEAAAVARKIVNMLEICYKATNIMTCAIELPQVIKDGNDLMITKFAPMKAKIAAIGTKGALKFSSCVATAKIAMEWEKASIENKINDL</sequence>
<feature type="signal peptide" evidence="1">
    <location>
        <begin position="1"/>
        <end position="19"/>
    </location>
</feature>
<protein>
    <submittedName>
        <fullName evidence="2">Venom polypeptide</fullName>
    </submittedName>
</protein>
<evidence type="ECO:0000313" key="2">
    <source>
        <dbReference type="EMBL" id="AYV99591.1"/>
    </source>
</evidence>
<name>A0A3G5BIJ1_DOLGE</name>
<accession>A0A3G5BIJ1</accession>